<protein>
    <submittedName>
        <fullName evidence="1">Uncharacterized protein</fullName>
    </submittedName>
</protein>
<dbReference type="EMBL" id="LAZR01057174">
    <property type="protein sequence ID" value="KKK72611.1"/>
    <property type="molecule type" value="Genomic_DNA"/>
</dbReference>
<organism evidence="1">
    <name type="scientific">marine sediment metagenome</name>
    <dbReference type="NCBI Taxonomy" id="412755"/>
    <lineage>
        <taxon>unclassified sequences</taxon>
        <taxon>metagenomes</taxon>
        <taxon>ecological metagenomes</taxon>
    </lineage>
</organism>
<gene>
    <name evidence="1" type="ORF">LCGC14_2902140</name>
</gene>
<proteinExistence type="predicted"/>
<accession>A0A0F9AK75</accession>
<dbReference type="AlphaFoldDB" id="A0A0F9AK75"/>
<comment type="caution">
    <text evidence="1">The sequence shown here is derived from an EMBL/GenBank/DDBJ whole genome shotgun (WGS) entry which is preliminary data.</text>
</comment>
<sequence>MDKIREQIKQLQMIQMLDSGVFALTQDNCKELVGSMEAMLKVVEVAEKISIANSWDVHHKIIAELRDTITNLKGEGE</sequence>
<evidence type="ECO:0000313" key="1">
    <source>
        <dbReference type="EMBL" id="KKK72611.1"/>
    </source>
</evidence>
<reference evidence="1" key="1">
    <citation type="journal article" date="2015" name="Nature">
        <title>Complex archaea that bridge the gap between prokaryotes and eukaryotes.</title>
        <authorList>
            <person name="Spang A."/>
            <person name="Saw J.H."/>
            <person name="Jorgensen S.L."/>
            <person name="Zaremba-Niedzwiedzka K."/>
            <person name="Martijn J."/>
            <person name="Lind A.E."/>
            <person name="van Eijk R."/>
            <person name="Schleper C."/>
            <person name="Guy L."/>
            <person name="Ettema T.J."/>
        </authorList>
    </citation>
    <scope>NUCLEOTIDE SEQUENCE</scope>
</reference>
<name>A0A0F9AK75_9ZZZZ</name>